<name>A0A366ERM5_9HYPH</name>
<dbReference type="EMBL" id="QNRK01000037">
    <property type="protein sequence ID" value="RBP05057.1"/>
    <property type="molecule type" value="Genomic_DNA"/>
</dbReference>
<keyword evidence="2" id="KW-1185">Reference proteome</keyword>
<protein>
    <submittedName>
        <fullName evidence="1">Dihydrofolate reductase</fullName>
    </submittedName>
</protein>
<dbReference type="InterPro" id="IPR024072">
    <property type="entry name" value="DHFR-like_dom_sf"/>
</dbReference>
<proteinExistence type="predicted"/>
<sequence length="185" mass="19424">MIGPWRIEGFAIVSADGMIADETGVMPLALQRDSDKAWFEAALEPFSAVVHGRHSQEIQPKAALRPRLVVTGSVASVAPDPANPLARLWNPAGASLRQALEALGVAGGQVAAIGGPKVYSLFLDLGYDVFHLCRVGDVRVPGGLRLFARDRFDGDPEACLAGAGLTPGETVPLGDGVTLTDWTRG</sequence>
<reference evidence="1 2" key="1">
    <citation type="submission" date="2018-06" db="EMBL/GenBank/DDBJ databases">
        <title>Genomic Encyclopedia of Type Strains, Phase IV (KMG-IV): sequencing the most valuable type-strain genomes for metagenomic binning, comparative biology and taxonomic classification.</title>
        <authorList>
            <person name="Goeker M."/>
        </authorList>
    </citation>
    <scope>NUCLEOTIDE SEQUENCE [LARGE SCALE GENOMIC DNA]</scope>
    <source>
        <strain evidence="1 2">DSM 24875</strain>
    </source>
</reference>
<dbReference type="SUPFAM" id="SSF53597">
    <property type="entry name" value="Dihydrofolate reductase-like"/>
    <property type="match status" value="1"/>
</dbReference>
<accession>A0A366ERM5</accession>
<comment type="caution">
    <text evidence="1">The sequence shown here is derived from an EMBL/GenBank/DDBJ whole genome shotgun (WGS) entry which is preliminary data.</text>
</comment>
<dbReference type="Proteomes" id="UP000253529">
    <property type="component" value="Unassembled WGS sequence"/>
</dbReference>
<organism evidence="1 2">
    <name type="scientific">Roseiarcus fermentans</name>
    <dbReference type="NCBI Taxonomy" id="1473586"/>
    <lineage>
        <taxon>Bacteria</taxon>
        <taxon>Pseudomonadati</taxon>
        <taxon>Pseudomonadota</taxon>
        <taxon>Alphaproteobacteria</taxon>
        <taxon>Hyphomicrobiales</taxon>
        <taxon>Roseiarcaceae</taxon>
        <taxon>Roseiarcus</taxon>
    </lineage>
</organism>
<dbReference type="OrthoDB" id="7631078at2"/>
<evidence type="ECO:0000313" key="1">
    <source>
        <dbReference type="EMBL" id="RBP05057.1"/>
    </source>
</evidence>
<dbReference type="AlphaFoldDB" id="A0A366ERM5"/>
<dbReference type="Gene3D" id="3.40.430.10">
    <property type="entry name" value="Dihydrofolate Reductase, subunit A"/>
    <property type="match status" value="1"/>
</dbReference>
<dbReference type="RefSeq" id="WP_113892020.1">
    <property type="nucleotide sequence ID" value="NZ_QNRK01000037.1"/>
</dbReference>
<evidence type="ECO:0000313" key="2">
    <source>
        <dbReference type="Proteomes" id="UP000253529"/>
    </source>
</evidence>
<gene>
    <name evidence="1" type="ORF">DFR50_13742</name>
</gene>